<accession>A0A084IM62</accession>
<proteinExistence type="predicted"/>
<dbReference type="Proteomes" id="UP000028302">
    <property type="component" value="Unassembled WGS sequence"/>
</dbReference>
<gene>
    <name evidence="1" type="ORF">C41B8_08270</name>
</gene>
<dbReference type="InterPro" id="IPR023393">
    <property type="entry name" value="START-like_dom_sf"/>
</dbReference>
<keyword evidence="2" id="KW-1185">Reference proteome</keyword>
<organism evidence="1 2">
    <name type="scientific">Salinisphaera hydrothermalis (strain C41B8)</name>
    <dbReference type="NCBI Taxonomy" id="1304275"/>
    <lineage>
        <taxon>Bacteria</taxon>
        <taxon>Pseudomonadati</taxon>
        <taxon>Pseudomonadota</taxon>
        <taxon>Gammaproteobacteria</taxon>
        <taxon>Salinisphaerales</taxon>
        <taxon>Salinisphaeraceae</taxon>
        <taxon>Salinisphaera</taxon>
    </lineage>
</organism>
<dbReference type="Gene3D" id="3.30.530.20">
    <property type="match status" value="1"/>
</dbReference>
<dbReference type="SUPFAM" id="SSF55961">
    <property type="entry name" value="Bet v1-like"/>
    <property type="match status" value="1"/>
</dbReference>
<evidence type="ECO:0008006" key="3">
    <source>
        <dbReference type="Google" id="ProtNLM"/>
    </source>
</evidence>
<dbReference type="AlphaFoldDB" id="A0A084IM62"/>
<dbReference type="CDD" id="cd07821">
    <property type="entry name" value="PYR_PYL_RCAR_like"/>
    <property type="match status" value="1"/>
</dbReference>
<dbReference type="EMBL" id="APNK01000009">
    <property type="protein sequence ID" value="KEZ77796.1"/>
    <property type="molecule type" value="Genomic_DNA"/>
</dbReference>
<name>A0A084IM62_SALHC</name>
<comment type="caution">
    <text evidence="1">The sequence shown here is derived from an EMBL/GenBank/DDBJ whole genome shotgun (WGS) entry which is preliminary data.</text>
</comment>
<evidence type="ECO:0000313" key="1">
    <source>
        <dbReference type="EMBL" id="KEZ77796.1"/>
    </source>
</evidence>
<dbReference type="RefSeq" id="WP_037336524.1">
    <property type="nucleotide sequence ID" value="NZ_APNK01000009.1"/>
</dbReference>
<dbReference type="InterPro" id="IPR019587">
    <property type="entry name" value="Polyketide_cyclase/dehydratase"/>
</dbReference>
<protein>
    <recommendedName>
        <fullName evidence="3">SRPBCC family protein</fullName>
    </recommendedName>
</protein>
<dbReference type="Pfam" id="PF10604">
    <property type="entry name" value="Polyketide_cyc2"/>
    <property type="match status" value="1"/>
</dbReference>
<dbReference type="eggNOG" id="COG3427">
    <property type="taxonomic scope" value="Bacteria"/>
</dbReference>
<evidence type="ECO:0000313" key="2">
    <source>
        <dbReference type="Proteomes" id="UP000028302"/>
    </source>
</evidence>
<sequence length="149" mass="16339">MQTLHVSRDFEADAATIFDVIADHAGYASLPGIRSVSLRTPGETERGGVGAERVIQLPAIRLVERITEYKPGESLGYRIIECPLPIDHIGARIMLQPLGSDGNRTRVHWTSRLRGTTPFGAELTASVFAAQMRLAYRGALEIWARRLGG</sequence>
<reference evidence="1 2" key="1">
    <citation type="submission" date="2013-03" db="EMBL/GenBank/DDBJ databases">
        <title>Salinisphaera hydrothermalis C41B8 Genome Sequencing.</title>
        <authorList>
            <person name="Li C."/>
            <person name="Lai Q."/>
            <person name="Shao Z."/>
        </authorList>
    </citation>
    <scope>NUCLEOTIDE SEQUENCE [LARGE SCALE GENOMIC DNA]</scope>
    <source>
        <strain evidence="1 2">C41B8</strain>
    </source>
</reference>
<dbReference type="STRING" id="1304275.C41B8_08270"/>